<gene>
    <name evidence="2" type="ORF">ANE_LOCUS15447</name>
</gene>
<dbReference type="AlphaFoldDB" id="A0A565BUF0"/>
<accession>A0A565BUF0</accession>
<dbReference type="EMBL" id="CABITT030000005">
    <property type="protein sequence ID" value="VVB05003.1"/>
    <property type="molecule type" value="Genomic_DNA"/>
</dbReference>
<sequence length="59" mass="6512">MRNEPKIKRSNSNVSWRSSGGGSSRNNEMLRFYLSPSWRTSGGGGGWEKTAARANSHGR</sequence>
<evidence type="ECO:0000256" key="1">
    <source>
        <dbReference type="SAM" id="MobiDB-lite"/>
    </source>
</evidence>
<evidence type="ECO:0000313" key="2">
    <source>
        <dbReference type="EMBL" id="VVB05003.1"/>
    </source>
</evidence>
<protein>
    <submittedName>
        <fullName evidence="2">Uncharacterized protein</fullName>
    </submittedName>
</protein>
<evidence type="ECO:0000313" key="3">
    <source>
        <dbReference type="Proteomes" id="UP000489600"/>
    </source>
</evidence>
<reference evidence="2" key="1">
    <citation type="submission" date="2019-07" db="EMBL/GenBank/DDBJ databases">
        <authorList>
            <person name="Dittberner H."/>
        </authorList>
    </citation>
    <scope>NUCLEOTIDE SEQUENCE [LARGE SCALE GENOMIC DNA]</scope>
</reference>
<keyword evidence="3" id="KW-1185">Reference proteome</keyword>
<proteinExistence type="predicted"/>
<comment type="caution">
    <text evidence="2">The sequence shown here is derived from an EMBL/GenBank/DDBJ whole genome shotgun (WGS) entry which is preliminary data.</text>
</comment>
<dbReference type="Proteomes" id="UP000489600">
    <property type="component" value="Unassembled WGS sequence"/>
</dbReference>
<name>A0A565BUF0_9BRAS</name>
<organism evidence="2 3">
    <name type="scientific">Arabis nemorensis</name>
    <dbReference type="NCBI Taxonomy" id="586526"/>
    <lineage>
        <taxon>Eukaryota</taxon>
        <taxon>Viridiplantae</taxon>
        <taxon>Streptophyta</taxon>
        <taxon>Embryophyta</taxon>
        <taxon>Tracheophyta</taxon>
        <taxon>Spermatophyta</taxon>
        <taxon>Magnoliopsida</taxon>
        <taxon>eudicotyledons</taxon>
        <taxon>Gunneridae</taxon>
        <taxon>Pentapetalae</taxon>
        <taxon>rosids</taxon>
        <taxon>malvids</taxon>
        <taxon>Brassicales</taxon>
        <taxon>Brassicaceae</taxon>
        <taxon>Arabideae</taxon>
        <taxon>Arabis</taxon>
    </lineage>
</organism>
<feature type="region of interest" description="Disordered" evidence="1">
    <location>
        <begin position="1"/>
        <end position="59"/>
    </location>
</feature>